<organism evidence="2 3">
    <name type="scientific">Pseudobythopirellula maris</name>
    <dbReference type="NCBI Taxonomy" id="2527991"/>
    <lineage>
        <taxon>Bacteria</taxon>
        <taxon>Pseudomonadati</taxon>
        <taxon>Planctomycetota</taxon>
        <taxon>Planctomycetia</taxon>
        <taxon>Pirellulales</taxon>
        <taxon>Lacipirellulaceae</taxon>
        <taxon>Pseudobythopirellula</taxon>
    </lineage>
</organism>
<sequence length="386" mass="41831" precursor="true">MASVLVALAAAYFAPCGALAVTTLYQENFDSLQLQPSVDEIFPFPRAFTHQAPPGWIRDASDVPGVNSPDVGVFEWEGWSFAHREFWTDVNKLPSGAPSGREEFHLGQGTIAVADPDSWNDLGDPANTLGFYNTFLTTPRLPLDVVESEEQLRLVFDSSWKGGCCDDGEEFDPNGNNQTGVIRVRTFDANNTFINDFEVLRWESDPANPPLPGEGIVKTDNFNERVYVDLLDLGGVSLSELVAAASTGGAASFEVEFGMEDAGDDGWWGVDNVEMAAYSLLLGDMNLSGDLDAGDIDDFALALLDFDAYRMKNYGEFPVTRGSLDGRFDFDDIDWFVGLMEGKGFSSVSQSLSYALAGVPEPSSGAIALVAIGAAGVRRRLGPRDR</sequence>
<evidence type="ECO:0000313" key="3">
    <source>
        <dbReference type="Proteomes" id="UP000315440"/>
    </source>
</evidence>
<accession>A0A5C5ZJ33</accession>
<keyword evidence="1" id="KW-0732">Signal</keyword>
<dbReference type="OrthoDB" id="1956004at2"/>
<evidence type="ECO:0000256" key="1">
    <source>
        <dbReference type="SAM" id="SignalP"/>
    </source>
</evidence>
<protein>
    <submittedName>
        <fullName evidence="2">Uncharacterized protein</fullName>
    </submittedName>
</protein>
<keyword evidence="3" id="KW-1185">Reference proteome</keyword>
<feature type="signal peptide" evidence="1">
    <location>
        <begin position="1"/>
        <end position="20"/>
    </location>
</feature>
<dbReference type="EMBL" id="SJPQ01000004">
    <property type="protein sequence ID" value="TWT86543.1"/>
    <property type="molecule type" value="Genomic_DNA"/>
</dbReference>
<dbReference type="Proteomes" id="UP000315440">
    <property type="component" value="Unassembled WGS sequence"/>
</dbReference>
<comment type="caution">
    <text evidence="2">The sequence shown here is derived from an EMBL/GenBank/DDBJ whole genome shotgun (WGS) entry which is preliminary data.</text>
</comment>
<proteinExistence type="predicted"/>
<name>A0A5C5ZJ33_9BACT</name>
<feature type="chain" id="PRO_5022675368" evidence="1">
    <location>
        <begin position="21"/>
        <end position="386"/>
    </location>
</feature>
<dbReference type="RefSeq" id="WP_146402383.1">
    <property type="nucleotide sequence ID" value="NZ_SJPQ01000004.1"/>
</dbReference>
<gene>
    <name evidence="2" type="ORF">Mal64_33690</name>
</gene>
<evidence type="ECO:0000313" key="2">
    <source>
        <dbReference type="EMBL" id="TWT86543.1"/>
    </source>
</evidence>
<reference evidence="2 3" key="1">
    <citation type="submission" date="2019-02" db="EMBL/GenBank/DDBJ databases">
        <title>Deep-cultivation of Planctomycetes and their phenomic and genomic characterization uncovers novel biology.</title>
        <authorList>
            <person name="Wiegand S."/>
            <person name="Jogler M."/>
            <person name="Boedeker C."/>
            <person name="Pinto D."/>
            <person name="Vollmers J."/>
            <person name="Rivas-Marin E."/>
            <person name="Kohn T."/>
            <person name="Peeters S.H."/>
            <person name="Heuer A."/>
            <person name="Rast P."/>
            <person name="Oberbeckmann S."/>
            <person name="Bunk B."/>
            <person name="Jeske O."/>
            <person name="Meyerdierks A."/>
            <person name="Storesund J.E."/>
            <person name="Kallscheuer N."/>
            <person name="Luecker S."/>
            <person name="Lage O.M."/>
            <person name="Pohl T."/>
            <person name="Merkel B.J."/>
            <person name="Hornburger P."/>
            <person name="Mueller R.-W."/>
            <person name="Bruemmer F."/>
            <person name="Labrenz M."/>
            <person name="Spormann A.M."/>
            <person name="Op Den Camp H."/>
            <person name="Overmann J."/>
            <person name="Amann R."/>
            <person name="Jetten M.S.M."/>
            <person name="Mascher T."/>
            <person name="Medema M.H."/>
            <person name="Devos D.P."/>
            <person name="Kaster A.-K."/>
            <person name="Ovreas L."/>
            <person name="Rohde M."/>
            <person name="Galperin M.Y."/>
            <person name="Jogler C."/>
        </authorList>
    </citation>
    <scope>NUCLEOTIDE SEQUENCE [LARGE SCALE GENOMIC DNA]</scope>
    <source>
        <strain evidence="2 3">Mal64</strain>
    </source>
</reference>
<dbReference type="AlphaFoldDB" id="A0A5C5ZJ33"/>